<gene>
    <name evidence="2" type="ORF">CDQ84_13625</name>
</gene>
<dbReference type="Proteomes" id="UP000236151">
    <property type="component" value="Unassembled WGS sequence"/>
</dbReference>
<dbReference type="RefSeq" id="WP_103082287.1">
    <property type="nucleotide sequence ID" value="NZ_CP021850.1"/>
</dbReference>
<name>A0A2K2FAR2_9CLOT</name>
<dbReference type="KEGG" id="cthd:CDO33_15845"/>
<dbReference type="EMBL" id="NIOJ01000039">
    <property type="protein sequence ID" value="PNT97218.1"/>
    <property type="molecule type" value="Genomic_DNA"/>
</dbReference>
<sequence length="132" mass="14800">MSEDINNKLKQITDILGQDTLPDNIKGLLSLLASASNQAKDNTQAKAVEAPPVPKEDKLEKVEPDDNLDMVRKIRKAIDKLNTNNDPRINLLASIRPFMNEKRQKRVADCIKILQMASLVKLLEENDTGKPK</sequence>
<reference evidence="2 3" key="1">
    <citation type="submission" date="2017-06" db="EMBL/GenBank/DDBJ databases">
        <title>Investigating the central metabolism of Clostridium thermosuccinogenes.</title>
        <authorList>
            <person name="Koendjbiharie J.G."/>
            <person name="van Kranenburg R."/>
        </authorList>
    </citation>
    <scope>NUCLEOTIDE SEQUENCE [LARGE SCALE GENOMIC DNA]</scope>
    <source>
        <strain evidence="2 3">DSM 5806</strain>
    </source>
</reference>
<evidence type="ECO:0000313" key="3">
    <source>
        <dbReference type="Proteomes" id="UP000236151"/>
    </source>
</evidence>
<keyword evidence="3" id="KW-1185">Reference proteome</keyword>
<accession>A0A2K2FAR2</accession>
<comment type="caution">
    <text evidence="2">The sequence shown here is derived from an EMBL/GenBank/DDBJ whole genome shotgun (WGS) entry which is preliminary data.</text>
</comment>
<proteinExistence type="predicted"/>
<evidence type="ECO:0000256" key="1">
    <source>
        <dbReference type="SAM" id="MobiDB-lite"/>
    </source>
</evidence>
<organism evidence="2 3">
    <name type="scientific">Clostridium thermosuccinogenes</name>
    <dbReference type="NCBI Taxonomy" id="84032"/>
    <lineage>
        <taxon>Bacteria</taxon>
        <taxon>Bacillati</taxon>
        <taxon>Bacillota</taxon>
        <taxon>Clostridia</taxon>
        <taxon>Eubacteriales</taxon>
        <taxon>Clostridiaceae</taxon>
        <taxon>Clostridium</taxon>
    </lineage>
</organism>
<dbReference type="AlphaFoldDB" id="A0A2K2FAR2"/>
<feature type="region of interest" description="Disordered" evidence="1">
    <location>
        <begin position="40"/>
        <end position="59"/>
    </location>
</feature>
<dbReference type="OrthoDB" id="2087826at2"/>
<evidence type="ECO:0000313" key="2">
    <source>
        <dbReference type="EMBL" id="PNT97218.1"/>
    </source>
</evidence>
<protein>
    <submittedName>
        <fullName evidence="2">Uncharacterized protein</fullName>
    </submittedName>
</protein>